<protein>
    <recommendedName>
        <fullName evidence="4">Type VII secretion protein EccB</fullName>
    </recommendedName>
</protein>
<sequence>VGLGSGSAQAVRVPREWLELFPRGGDLAEETFGLGRLGQAAPDQPDGVRVGDYATATDGSGLLVDDDGALQPLTPFAAALWRTLDVSPDRGRRPTERELDGASAPPAYDAARWPGGALTASAGQGCALLEASSDRPPLVRLAGAPQGEASAETLLDRDQRSVHVAPGAGAYVVSGEWGEVAPAEGGRRFVVDQKGRVDALVGEDTPFLLGYAEHPAPLVPSAWLELFAPGVALSQEAALCPPGASSEDGSCA</sequence>
<evidence type="ECO:0000313" key="3">
    <source>
        <dbReference type="Proteomes" id="UP000537326"/>
    </source>
</evidence>
<dbReference type="Proteomes" id="UP000537326">
    <property type="component" value="Unassembled WGS sequence"/>
</dbReference>
<gene>
    <name evidence="2" type="ORF">BKA05_000001</name>
</gene>
<proteinExistence type="predicted"/>
<evidence type="ECO:0008006" key="4">
    <source>
        <dbReference type="Google" id="ProtNLM"/>
    </source>
</evidence>
<evidence type="ECO:0000313" key="2">
    <source>
        <dbReference type="EMBL" id="NYI08486.1"/>
    </source>
</evidence>
<comment type="caution">
    <text evidence="2">The sequence shown here is derived from an EMBL/GenBank/DDBJ whole genome shotgun (WGS) entry which is preliminary data.</text>
</comment>
<dbReference type="Pfam" id="PF05108">
    <property type="entry name" value="T7SS_ESX1_EccB"/>
    <property type="match status" value="1"/>
</dbReference>
<dbReference type="EMBL" id="JACBZI010000001">
    <property type="protein sequence ID" value="NYI08486.1"/>
    <property type="molecule type" value="Genomic_DNA"/>
</dbReference>
<accession>A0A7Z0C2Y2</accession>
<reference evidence="2 3" key="1">
    <citation type="submission" date="2020-07" db="EMBL/GenBank/DDBJ databases">
        <title>Sequencing the genomes of 1000 actinobacteria strains.</title>
        <authorList>
            <person name="Klenk H.-P."/>
        </authorList>
    </citation>
    <scope>NUCLEOTIDE SEQUENCE [LARGE SCALE GENOMIC DNA]</scope>
    <source>
        <strain evidence="2 3">DSM 18248</strain>
    </source>
</reference>
<feature type="region of interest" description="Disordered" evidence="1">
    <location>
        <begin position="87"/>
        <end position="107"/>
    </location>
</feature>
<organism evidence="2 3">
    <name type="scientific">Nocardioides marinus</name>
    <dbReference type="NCBI Taxonomy" id="374514"/>
    <lineage>
        <taxon>Bacteria</taxon>
        <taxon>Bacillati</taxon>
        <taxon>Actinomycetota</taxon>
        <taxon>Actinomycetes</taxon>
        <taxon>Propionibacteriales</taxon>
        <taxon>Nocardioidaceae</taxon>
        <taxon>Nocardioides</taxon>
    </lineage>
</organism>
<evidence type="ECO:0000256" key="1">
    <source>
        <dbReference type="SAM" id="MobiDB-lite"/>
    </source>
</evidence>
<feature type="compositionally biased region" description="Basic and acidic residues" evidence="1">
    <location>
        <begin position="87"/>
        <end position="100"/>
    </location>
</feature>
<dbReference type="RefSeq" id="WP_179529593.1">
    <property type="nucleotide sequence ID" value="NZ_JACBZI010000001.1"/>
</dbReference>
<keyword evidence="3" id="KW-1185">Reference proteome</keyword>
<name>A0A7Z0C2Y2_9ACTN</name>
<feature type="non-terminal residue" evidence="2">
    <location>
        <position position="1"/>
    </location>
</feature>
<dbReference type="AlphaFoldDB" id="A0A7Z0C2Y2"/>
<dbReference type="InterPro" id="IPR007795">
    <property type="entry name" value="T7SS_EccB"/>
</dbReference>